<keyword evidence="2" id="KW-1185">Reference proteome</keyword>
<sequence>MLKSEQKENTSILPYSHFPSSPLLVLSSSHDISHCNQPALPPICNQPDTSSGNDVASAITAGSKDLQLLRSHRRNIPSPSDCCRHSLVATTIVEVADVAAEGFLLNTILSGIKYLKMGI</sequence>
<accession>A0AAU9LNG3</accession>
<protein>
    <submittedName>
        <fullName evidence="1">Uncharacterized protein</fullName>
    </submittedName>
</protein>
<proteinExistence type="predicted"/>
<gene>
    <name evidence="1" type="ORF">LVIROSA_LOCUS3708</name>
</gene>
<evidence type="ECO:0000313" key="2">
    <source>
        <dbReference type="Proteomes" id="UP001157418"/>
    </source>
</evidence>
<dbReference type="EMBL" id="CAKMRJ010000002">
    <property type="protein sequence ID" value="CAH1415897.1"/>
    <property type="molecule type" value="Genomic_DNA"/>
</dbReference>
<dbReference type="AlphaFoldDB" id="A0AAU9LNG3"/>
<evidence type="ECO:0000313" key="1">
    <source>
        <dbReference type="EMBL" id="CAH1415897.1"/>
    </source>
</evidence>
<name>A0AAU9LNG3_9ASTR</name>
<reference evidence="1 2" key="1">
    <citation type="submission" date="2022-01" db="EMBL/GenBank/DDBJ databases">
        <authorList>
            <person name="Xiong W."/>
            <person name="Schranz E."/>
        </authorList>
    </citation>
    <scope>NUCLEOTIDE SEQUENCE [LARGE SCALE GENOMIC DNA]</scope>
</reference>
<dbReference type="Proteomes" id="UP001157418">
    <property type="component" value="Unassembled WGS sequence"/>
</dbReference>
<comment type="caution">
    <text evidence="1">The sequence shown here is derived from an EMBL/GenBank/DDBJ whole genome shotgun (WGS) entry which is preliminary data.</text>
</comment>
<organism evidence="1 2">
    <name type="scientific">Lactuca virosa</name>
    <dbReference type="NCBI Taxonomy" id="75947"/>
    <lineage>
        <taxon>Eukaryota</taxon>
        <taxon>Viridiplantae</taxon>
        <taxon>Streptophyta</taxon>
        <taxon>Embryophyta</taxon>
        <taxon>Tracheophyta</taxon>
        <taxon>Spermatophyta</taxon>
        <taxon>Magnoliopsida</taxon>
        <taxon>eudicotyledons</taxon>
        <taxon>Gunneridae</taxon>
        <taxon>Pentapetalae</taxon>
        <taxon>asterids</taxon>
        <taxon>campanulids</taxon>
        <taxon>Asterales</taxon>
        <taxon>Asteraceae</taxon>
        <taxon>Cichorioideae</taxon>
        <taxon>Cichorieae</taxon>
        <taxon>Lactucinae</taxon>
        <taxon>Lactuca</taxon>
    </lineage>
</organism>